<dbReference type="GO" id="GO:0006508">
    <property type="term" value="P:proteolysis"/>
    <property type="evidence" value="ECO:0007669"/>
    <property type="project" value="UniProtKB-KW"/>
</dbReference>
<evidence type="ECO:0000256" key="2">
    <source>
        <dbReference type="ARBA" id="ARBA00022723"/>
    </source>
</evidence>
<dbReference type="GO" id="GO:0009089">
    <property type="term" value="P:lysine biosynthetic process via diaminopimelate"/>
    <property type="evidence" value="ECO:0007669"/>
    <property type="project" value="TreeGrafter"/>
</dbReference>
<dbReference type="GO" id="GO:0008233">
    <property type="term" value="F:peptidase activity"/>
    <property type="evidence" value="ECO:0007669"/>
    <property type="project" value="UniProtKB-KW"/>
</dbReference>
<dbReference type="GO" id="GO:0046872">
    <property type="term" value="F:metal ion binding"/>
    <property type="evidence" value="ECO:0007669"/>
    <property type="project" value="UniProtKB-KW"/>
</dbReference>
<dbReference type="PANTHER" id="PTHR43270">
    <property type="entry name" value="BETA-ALA-HIS DIPEPTIDASE"/>
    <property type="match status" value="1"/>
</dbReference>
<accession>A0A0R2CFK3</accession>
<evidence type="ECO:0000256" key="3">
    <source>
        <dbReference type="ARBA" id="ARBA00022801"/>
    </source>
</evidence>
<dbReference type="Gene3D" id="3.40.630.10">
    <property type="entry name" value="Zn peptidases"/>
    <property type="match status" value="1"/>
</dbReference>
<protein>
    <submittedName>
        <fullName evidence="5">Peptidase M20</fullName>
    </submittedName>
</protein>
<dbReference type="GO" id="GO:0009014">
    <property type="term" value="F:succinyl-diaminopimelate desuccinylase activity"/>
    <property type="evidence" value="ECO:0007669"/>
    <property type="project" value="TreeGrafter"/>
</dbReference>
<keyword evidence="3" id="KW-0378">Hydrolase</keyword>
<dbReference type="EMBL" id="AYZK01000005">
    <property type="protein sequence ID" value="KRM86774.1"/>
    <property type="molecule type" value="Genomic_DNA"/>
</dbReference>
<dbReference type="InterPro" id="IPR051458">
    <property type="entry name" value="Cyt/Met_Dipeptidase"/>
</dbReference>
<dbReference type="Pfam" id="PF01546">
    <property type="entry name" value="Peptidase_M20"/>
    <property type="match status" value="1"/>
</dbReference>
<reference evidence="5 6" key="1">
    <citation type="journal article" date="2015" name="Genome Announc.">
        <title>Expanding the biotechnology potential of lactobacilli through comparative genomics of 213 strains and associated genera.</title>
        <authorList>
            <person name="Sun Z."/>
            <person name="Harris H.M."/>
            <person name="McCann A."/>
            <person name="Guo C."/>
            <person name="Argimon S."/>
            <person name="Zhang W."/>
            <person name="Yang X."/>
            <person name="Jeffery I.B."/>
            <person name="Cooney J.C."/>
            <person name="Kagawa T.F."/>
            <person name="Liu W."/>
            <person name="Song Y."/>
            <person name="Salvetti E."/>
            <person name="Wrobel A."/>
            <person name="Rasinkangas P."/>
            <person name="Parkhill J."/>
            <person name="Rea M.C."/>
            <person name="O'Sullivan O."/>
            <person name="Ritari J."/>
            <person name="Douillard F.P."/>
            <person name="Paul Ross R."/>
            <person name="Yang R."/>
            <person name="Briner A.E."/>
            <person name="Felis G.E."/>
            <person name="de Vos W.M."/>
            <person name="Barrangou R."/>
            <person name="Klaenhammer T.R."/>
            <person name="Caufield P.W."/>
            <person name="Cui Y."/>
            <person name="Zhang H."/>
            <person name="O'Toole P.W."/>
        </authorList>
    </citation>
    <scope>NUCLEOTIDE SEQUENCE [LARGE SCALE GENOMIC DNA]</scope>
    <source>
        <strain evidence="5 6">DSM 22698</strain>
    </source>
</reference>
<dbReference type="Gene3D" id="3.30.70.360">
    <property type="match status" value="1"/>
</dbReference>
<dbReference type="RefSeq" id="WP_082619532.1">
    <property type="nucleotide sequence ID" value="NZ_AYZK01000005.1"/>
</dbReference>
<dbReference type="SUPFAM" id="SSF53187">
    <property type="entry name" value="Zn-dependent exopeptidases"/>
    <property type="match status" value="1"/>
</dbReference>
<sequence length="464" mass="51220">MTETRTTTTNDIKAGTPAERAAVEQFAMDYFPEVAPYVKIPSISVQGKGIDKTVAWLTQKFASIGARRVEAWDDQGGNPVVFAEFGGASDRTIMFYNHYDVQPPEPIEEWRTEPFAPTFQDDGTIRARGIADDKGELMSRITAMQFMYDHGGYPCHIKFVVEGEEEIGSIHFNDYVQAHQADLACDACVWEGGSINEQGHFTITGGVKGCVAFDMSVQTADVDMHSSMAAYVDNAAWRMVEALNSIRTPDGHIKVDGYYDHIEPISQSGRDAVAKMDFDAAGIRERTGMRTAFTTDDPKMASVTTPTMTINGIEAGYNGHGVKTVIPRYAKAKIDCRIVPGQDAHTVYHMIRQQLDRNGFKDVEMHFNLAEEAFRSDIDSPFFKEAEWVAKTVYGDDNVRVIPNSAGSGPEAQMDAAIHAPIVSVGCGYFGAGAHAPNESLRVHDYQWGTYFMMQLMRAVGAQQ</sequence>
<feature type="domain" description="Peptidase M20 dimerisation" evidence="4">
    <location>
        <begin position="215"/>
        <end position="359"/>
    </location>
</feature>
<name>A0A0R2CFK3_9LACO</name>
<dbReference type="Pfam" id="PF07687">
    <property type="entry name" value="M20_dimer"/>
    <property type="match status" value="1"/>
</dbReference>
<dbReference type="PATRIC" id="fig|1423810.4.peg.1677"/>
<organism evidence="5 6">
    <name type="scientific">Lacticaseibacillus thailandensis DSM 22698 = JCM 13996</name>
    <dbReference type="NCBI Taxonomy" id="1423810"/>
    <lineage>
        <taxon>Bacteria</taxon>
        <taxon>Bacillati</taxon>
        <taxon>Bacillota</taxon>
        <taxon>Bacilli</taxon>
        <taxon>Lactobacillales</taxon>
        <taxon>Lactobacillaceae</taxon>
        <taxon>Lacticaseibacillus</taxon>
    </lineage>
</organism>
<keyword evidence="2" id="KW-0479">Metal-binding</keyword>
<evidence type="ECO:0000313" key="5">
    <source>
        <dbReference type="EMBL" id="KRM86774.1"/>
    </source>
</evidence>
<dbReference type="STRING" id="1423810.FD19_GL001629"/>
<evidence type="ECO:0000313" key="6">
    <source>
        <dbReference type="Proteomes" id="UP000051789"/>
    </source>
</evidence>
<keyword evidence="1" id="KW-0645">Protease</keyword>
<dbReference type="Proteomes" id="UP000051789">
    <property type="component" value="Unassembled WGS sequence"/>
</dbReference>
<comment type="caution">
    <text evidence="5">The sequence shown here is derived from an EMBL/GenBank/DDBJ whole genome shotgun (WGS) entry which is preliminary data.</text>
</comment>
<dbReference type="InterPro" id="IPR011650">
    <property type="entry name" value="Peptidase_M20_dimer"/>
</dbReference>
<dbReference type="GO" id="GO:0005829">
    <property type="term" value="C:cytosol"/>
    <property type="evidence" value="ECO:0007669"/>
    <property type="project" value="TreeGrafter"/>
</dbReference>
<evidence type="ECO:0000259" key="4">
    <source>
        <dbReference type="Pfam" id="PF07687"/>
    </source>
</evidence>
<evidence type="ECO:0000256" key="1">
    <source>
        <dbReference type="ARBA" id="ARBA00022670"/>
    </source>
</evidence>
<dbReference type="PANTHER" id="PTHR43270:SF8">
    <property type="entry name" value="DI- AND TRIPEPTIDASE DUG2-RELATED"/>
    <property type="match status" value="1"/>
</dbReference>
<gene>
    <name evidence="5" type="ORF">FD19_GL001629</name>
</gene>
<proteinExistence type="predicted"/>
<dbReference type="InterPro" id="IPR002933">
    <property type="entry name" value="Peptidase_M20"/>
</dbReference>
<keyword evidence="6" id="KW-1185">Reference proteome</keyword>
<dbReference type="AlphaFoldDB" id="A0A0R2CFK3"/>